<evidence type="ECO:0000313" key="1">
    <source>
        <dbReference type="EMBL" id="PXF33196.1"/>
    </source>
</evidence>
<reference evidence="1 2" key="1">
    <citation type="submission" date="2015-03" db="EMBL/GenBank/DDBJ databases">
        <authorList>
            <person name="Krishnan R."/>
            <person name="Midha S."/>
            <person name="Patil P.B."/>
            <person name="Rameshkumar N."/>
        </authorList>
    </citation>
    <scope>NUCLEOTIDE SEQUENCE [LARGE SCALE GENOMIC DNA]</scope>
    <source>
        <strain evidence="1 2">L1E11</strain>
    </source>
</reference>
<name>A0ABX5M3V5_9GAMM</name>
<evidence type="ECO:0000313" key="2">
    <source>
        <dbReference type="Proteomes" id="UP000248090"/>
    </source>
</evidence>
<accession>A0ABX5M3V5</accession>
<sequence length="100" mass="11218">MAGIKARIGWESWREWHKQGCFMSVLQLTGDEVEPVAGVACCNCAVTRSSLSASQLLRVMFILSRNSERAQVKPRLCEEPQINALQPLIPRSIEFSGGRW</sequence>
<keyword evidence="2" id="KW-1185">Reference proteome</keyword>
<gene>
    <name evidence="1" type="ORF">WH50_00290</name>
</gene>
<dbReference type="EMBL" id="LAPT01000001">
    <property type="protein sequence ID" value="PXF33196.1"/>
    <property type="molecule type" value="Genomic_DNA"/>
</dbReference>
<organism evidence="1 2">
    <name type="scientific">Pokkaliibacter plantistimulans</name>
    <dbReference type="NCBI Taxonomy" id="1635171"/>
    <lineage>
        <taxon>Bacteria</taxon>
        <taxon>Pseudomonadati</taxon>
        <taxon>Pseudomonadota</taxon>
        <taxon>Gammaproteobacteria</taxon>
        <taxon>Oceanospirillales</taxon>
        <taxon>Balneatrichaceae</taxon>
        <taxon>Pokkaliibacter</taxon>
    </lineage>
</organism>
<comment type="caution">
    <text evidence="1">The sequence shown here is derived from an EMBL/GenBank/DDBJ whole genome shotgun (WGS) entry which is preliminary data.</text>
</comment>
<dbReference type="Proteomes" id="UP000248090">
    <property type="component" value="Unassembled WGS sequence"/>
</dbReference>
<protein>
    <submittedName>
        <fullName evidence="1">Uncharacterized protein</fullName>
    </submittedName>
</protein>
<proteinExistence type="predicted"/>